<sequence precursor="true">MKRVQLLKHAGVFVMSIMTIFFISFIIDEHVSANANINETPDKNEEKSKETLSHDTIIKRTNQFMDLLVQETDSEYQVEAFGTKEELLRAFHNIATRDAAKPYVDYYYKEGQKGLFMMPTSTPPWFSDEEEYRMIQKNDQQVTVVQENKNNLYGNYIIEIEFTFQGSWKITNIKHS</sequence>
<gene>
    <name evidence="2" type="ORF">BN990_01537</name>
</gene>
<comment type="caution">
    <text evidence="2">The sequence shown here is derived from an EMBL/GenBank/DDBJ whole genome shotgun (WGS) entry which is preliminary data.</text>
</comment>
<dbReference type="RefSeq" id="WP_021288877.1">
    <property type="nucleotide sequence ID" value="NZ_BNER01000003.1"/>
</dbReference>
<keyword evidence="1" id="KW-0812">Transmembrane</keyword>
<dbReference type="OrthoDB" id="2880030at2"/>
<dbReference type="Proteomes" id="UP000028875">
    <property type="component" value="Unassembled WGS sequence"/>
</dbReference>
<dbReference type="EMBL" id="CCDP010000001">
    <property type="protein sequence ID" value="CDQ39250.1"/>
    <property type="molecule type" value="Genomic_DNA"/>
</dbReference>
<reference evidence="2 3" key="1">
    <citation type="submission" date="2014-03" db="EMBL/GenBank/DDBJ databases">
        <authorList>
            <person name="Urmite Genomes U."/>
        </authorList>
    </citation>
    <scope>NUCLEOTIDE SEQUENCE [LARGE SCALE GENOMIC DNA]</scope>
    <source>
        <strain evidence="2 3">Vm-5</strain>
    </source>
</reference>
<reference evidence="3" key="2">
    <citation type="submission" date="2014-05" db="EMBL/GenBank/DDBJ databases">
        <title>Draft genome sequence of Virgibacillus massiliensis Vm-5.</title>
        <authorList>
            <person name="Khelaifia S."/>
            <person name="Croce O."/>
            <person name="Lagier J.C."/>
            <person name="Raoult D."/>
        </authorList>
    </citation>
    <scope>NUCLEOTIDE SEQUENCE [LARGE SCALE GENOMIC DNA]</scope>
    <source>
        <strain evidence="3">Vm-5</strain>
    </source>
</reference>
<evidence type="ECO:0000313" key="3">
    <source>
        <dbReference type="Proteomes" id="UP000028875"/>
    </source>
</evidence>
<dbReference type="STRING" id="1462526.BN990_01537"/>
<dbReference type="AlphaFoldDB" id="A0A024QAJ3"/>
<accession>A0A024QAJ3</accession>
<keyword evidence="3" id="KW-1185">Reference proteome</keyword>
<keyword evidence="1" id="KW-1133">Transmembrane helix</keyword>
<feature type="transmembrane region" description="Helical" evidence="1">
    <location>
        <begin position="7"/>
        <end position="27"/>
    </location>
</feature>
<dbReference type="eggNOG" id="ENOG5032SQR">
    <property type="taxonomic scope" value="Bacteria"/>
</dbReference>
<proteinExistence type="predicted"/>
<evidence type="ECO:0000256" key="1">
    <source>
        <dbReference type="SAM" id="Phobius"/>
    </source>
</evidence>
<evidence type="ECO:0000313" key="2">
    <source>
        <dbReference type="EMBL" id="CDQ39250.1"/>
    </source>
</evidence>
<name>A0A024QAJ3_9BACI</name>
<organism evidence="2 3">
    <name type="scientific">Virgibacillus massiliensis</name>
    <dbReference type="NCBI Taxonomy" id="1462526"/>
    <lineage>
        <taxon>Bacteria</taxon>
        <taxon>Bacillati</taxon>
        <taxon>Bacillota</taxon>
        <taxon>Bacilli</taxon>
        <taxon>Bacillales</taxon>
        <taxon>Bacillaceae</taxon>
        <taxon>Virgibacillus</taxon>
    </lineage>
</organism>
<protein>
    <recommendedName>
        <fullName evidence="4">DUF3993 domain-containing protein</fullName>
    </recommendedName>
</protein>
<keyword evidence="1" id="KW-0472">Membrane</keyword>
<evidence type="ECO:0008006" key="4">
    <source>
        <dbReference type="Google" id="ProtNLM"/>
    </source>
</evidence>